<protein>
    <submittedName>
        <fullName evidence="7">Cytosine permease</fullName>
    </submittedName>
</protein>
<organism evidence="7 8">
    <name type="scientific">Planctobacterium marinum</name>
    <dbReference type="NCBI Taxonomy" id="1631968"/>
    <lineage>
        <taxon>Bacteria</taxon>
        <taxon>Pseudomonadati</taxon>
        <taxon>Pseudomonadota</taxon>
        <taxon>Gammaproteobacteria</taxon>
        <taxon>Alteromonadales</taxon>
        <taxon>Alteromonadaceae</taxon>
        <taxon>Planctobacterium</taxon>
    </lineage>
</organism>
<reference evidence="7" key="1">
    <citation type="submission" date="2023-01" db="EMBL/GenBank/DDBJ databases">
        <title>Complete genome sequence of Planctobacterium marinum strain Dej080120_11.</title>
        <authorList>
            <person name="Ueki S."/>
            <person name="Maruyama F."/>
        </authorList>
    </citation>
    <scope>NUCLEOTIDE SEQUENCE</scope>
    <source>
        <strain evidence="7">Dej080120_11</strain>
    </source>
</reference>
<evidence type="ECO:0000256" key="1">
    <source>
        <dbReference type="ARBA" id="ARBA00004141"/>
    </source>
</evidence>
<evidence type="ECO:0000256" key="4">
    <source>
        <dbReference type="ARBA" id="ARBA00022989"/>
    </source>
</evidence>
<dbReference type="GO" id="GO:0005886">
    <property type="term" value="C:plasma membrane"/>
    <property type="evidence" value="ECO:0007669"/>
    <property type="project" value="TreeGrafter"/>
</dbReference>
<feature type="transmembrane region" description="Helical" evidence="6">
    <location>
        <begin position="158"/>
        <end position="175"/>
    </location>
</feature>
<feature type="transmembrane region" description="Helical" evidence="6">
    <location>
        <begin position="327"/>
        <end position="353"/>
    </location>
</feature>
<sequence length="425" mass="45407">MPVPEVQTTLPSNKDWIAWPRIAAISAMVAFSLPTFITGLEVSQSLSVQSALIAMLVGCVILTLIGGAMGTVGVQTRMSSYQLVRIAFGDKGAAAINLAFALSLLGWFGVNIDLFSGAVVELFKQYQVESISGFAIELIAGALMTLTTIIGFSAINRIASWMVPVIALVTLFMLYNALQMLPFSEFLQTGNNEDIAMSQGVSAIVGAIIIGAIILPDITRFSRQARGAWHTAFWSYLVVQLLVMVVAAWSGAATGNTDILQLMLAIGLGVMAFAIVICGSWVLNSLNLYSTCLSIGATWPKAQNHLFTGLLGLVGIVAASFDILDYFIGFLVILSAIFVPVAGVILIDYFLLYKPFYCAKTLNQSIPFSWAAAIAWFAGASLAVADMFYAIPTLTGINVLDAILLCGLVYWGCGKMFFNSNPPPG</sequence>
<accession>A0AA48HKR6</accession>
<dbReference type="Gene3D" id="1.10.4160.10">
    <property type="entry name" value="Hydantoin permease"/>
    <property type="match status" value="1"/>
</dbReference>
<comment type="similarity">
    <text evidence="2">Belongs to the purine-cytosine permease (2.A.39) family.</text>
</comment>
<keyword evidence="8" id="KW-1185">Reference proteome</keyword>
<feature type="transmembrane region" description="Helical" evidence="6">
    <location>
        <begin position="195"/>
        <end position="215"/>
    </location>
</feature>
<dbReference type="Pfam" id="PF02133">
    <property type="entry name" value="Transp_cyt_pur"/>
    <property type="match status" value="1"/>
</dbReference>
<proteinExistence type="inferred from homology"/>
<feature type="transmembrane region" description="Helical" evidence="6">
    <location>
        <begin position="93"/>
        <end position="110"/>
    </location>
</feature>
<evidence type="ECO:0000256" key="3">
    <source>
        <dbReference type="ARBA" id="ARBA00022692"/>
    </source>
</evidence>
<dbReference type="GO" id="GO:0015209">
    <property type="term" value="F:cytosine transmembrane transporter activity"/>
    <property type="evidence" value="ECO:0007669"/>
    <property type="project" value="InterPro"/>
</dbReference>
<evidence type="ECO:0000256" key="5">
    <source>
        <dbReference type="ARBA" id="ARBA00023136"/>
    </source>
</evidence>
<dbReference type="InterPro" id="IPR030191">
    <property type="entry name" value="CodB"/>
</dbReference>
<feature type="transmembrane region" description="Helical" evidence="6">
    <location>
        <begin position="262"/>
        <end position="283"/>
    </location>
</feature>
<dbReference type="AlphaFoldDB" id="A0AA48HKR6"/>
<feature type="transmembrane region" description="Helical" evidence="6">
    <location>
        <begin position="130"/>
        <end position="151"/>
    </location>
</feature>
<evidence type="ECO:0000313" key="8">
    <source>
        <dbReference type="Proteomes" id="UP001333710"/>
    </source>
</evidence>
<dbReference type="KEGG" id="pmaw:MACH26_41690"/>
<gene>
    <name evidence="7" type="ORF">MACH26_41690</name>
</gene>
<keyword evidence="3 6" id="KW-0812">Transmembrane</keyword>
<name>A0AA48HKR6_9ALTE</name>
<dbReference type="PANTHER" id="PTHR30569">
    <property type="entry name" value="CYTOSINE TRANSPORTER CODB"/>
    <property type="match status" value="1"/>
</dbReference>
<keyword evidence="4 6" id="KW-1133">Transmembrane helix</keyword>
<feature type="transmembrane region" description="Helical" evidence="6">
    <location>
        <begin position="22"/>
        <end position="40"/>
    </location>
</feature>
<dbReference type="Proteomes" id="UP001333710">
    <property type="component" value="Chromosome"/>
</dbReference>
<dbReference type="PANTHER" id="PTHR30569:SF0">
    <property type="entry name" value="CYTOSINE PERMEASE"/>
    <property type="match status" value="1"/>
</dbReference>
<feature type="transmembrane region" description="Helical" evidence="6">
    <location>
        <begin position="52"/>
        <end position="72"/>
    </location>
</feature>
<dbReference type="InterPro" id="IPR001248">
    <property type="entry name" value="Pur-cyt_permease"/>
</dbReference>
<dbReference type="EMBL" id="AP027272">
    <property type="protein sequence ID" value="BDX08648.1"/>
    <property type="molecule type" value="Genomic_DNA"/>
</dbReference>
<evidence type="ECO:0000313" key="7">
    <source>
        <dbReference type="EMBL" id="BDX08648.1"/>
    </source>
</evidence>
<dbReference type="RefSeq" id="WP_338294712.1">
    <property type="nucleotide sequence ID" value="NZ_AP027272.1"/>
</dbReference>
<feature type="transmembrane region" description="Helical" evidence="6">
    <location>
        <begin position="365"/>
        <end position="384"/>
    </location>
</feature>
<evidence type="ECO:0000256" key="6">
    <source>
        <dbReference type="SAM" id="Phobius"/>
    </source>
</evidence>
<evidence type="ECO:0000256" key="2">
    <source>
        <dbReference type="ARBA" id="ARBA00008974"/>
    </source>
</evidence>
<feature type="transmembrane region" description="Helical" evidence="6">
    <location>
        <begin position="304"/>
        <end position="321"/>
    </location>
</feature>
<comment type="subcellular location">
    <subcellularLocation>
        <location evidence="1">Membrane</location>
        <topology evidence="1">Multi-pass membrane protein</topology>
    </subcellularLocation>
</comment>
<keyword evidence="5 6" id="KW-0472">Membrane</keyword>
<feature type="transmembrane region" description="Helical" evidence="6">
    <location>
        <begin position="390"/>
        <end position="411"/>
    </location>
</feature>
<feature type="transmembrane region" description="Helical" evidence="6">
    <location>
        <begin position="227"/>
        <end position="250"/>
    </location>
</feature>